<dbReference type="SUPFAM" id="SSF109854">
    <property type="entry name" value="DinB/YfiT-like putative metalloenzymes"/>
    <property type="match status" value="1"/>
</dbReference>
<organism evidence="1 2">
    <name type="scientific">Flexivirga endophytica</name>
    <dbReference type="NCBI Taxonomy" id="1849103"/>
    <lineage>
        <taxon>Bacteria</taxon>
        <taxon>Bacillati</taxon>
        <taxon>Actinomycetota</taxon>
        <taxon>Actinomycetes</taxon>
        <taxon>Micrococcales</taxon>
        <taxon>Dermacoccaceae</taxon>
        <taxon>Flexivirga</taxon>
    </lineage>
</organism>
<reference evidence="1" key="2">
    <citation type="submission" date="2020-09" db="EMBL/GenBank/DDBJ databases">
        <authorList>
            <person name="Sun Q."/>
            <person name="Zhou Y."/>
        </authorList>
    </citation>
    <scope>NUCLEOTIDE SEQUENCE</scope>
    <source>
        <strain evidence="1">CGMCC 1.15085</strain>
    </source>
</reference>
<reference evidence="1" key="1">
    <citation type="journal article" date="2014" name="Int. J. Syst. Evol. Microbiol.">
        <title>Complete genome sequence of Corynebacterium casei LMG S-19264T (=DSM 44701T), isolated from a smear-ripened cheese.</title>
        <authorList>
            <consortium name="US DOE Joint Genome Institute (JGI-PGF)"/>
            <person name="Walter F."/>
            <person name="Albersmeier A."/>
            <person name="Kalinowski J."/>
            <person name="Ruckert C."/>
        </authorList>
    </citation>
    <scope>NUCLEOTIDE SEQUENCE</scope>
    <source>
        <strain evidence="1">CGMCC 1.15085</strain>
    </source>
</reference>
<accession>A0A916SWF8</accession>
<name>A0A916SWF8_9MICO</name>
<sequence length="187" mass="20553">MTSVTDATPDPDATARVDPPVHANEIATLLGFLRYQRDTFRWKTGGLTSAGLAATLPPSDMTLGGMVKHLALVEAWWFHQVLHGADEPQPWASVDWDDDPDWEWRTGASDDPVPLAALYEESVAIADAGIERALAGDGFDALSIKPDRQTGEPFTLRWIVAHMIEEYARHNGHADLIRQSIDGRVGE</sequence>
<dbReference type="EMBL" id="BMHI01000001">
    <property type="protein sequence ID" value="GGB20881.1"/>
    <property type="molecule type" value="Genomic_DNA"/>
</dbReference>
<protein>
    <submittedName>
        <fullName evidence="1">Mini-circle protein</fullName>
    </submittedName>
</protein>
<dbReference type="RefSeq" id="WP_188835663.1">
    <property type="nucleotide sequence ID" value="NZ_BMHI01000001.1"/>
</dbReference>
<dbReference type="InterPro" id="IPR007061">
    <property type="entry name" value="MST-like"/>
</dbReference>
<dbReference type="InterPro" id="IPR034660">
    <property type="entry name" value="DinB/YfiT-like"/>
</dbReference>
<dbReference type="Pfam" id="PF04978">
    <property type="entry name" value="MST"/>
    <property type="match status" value="1"/>
</dbReference>
<proteinExistence type="predicted"/>
<gene>
    <name evidence="1" type="ORF">GCM10011492_08530</name>
</gene>
<dbReference type="Gene3D" id="1.20.120.450">
    <property type="entry name" value="dinb family like domain"/>
    <property type="match status" value="1"/>
</dbReference>
<dbReference type="Proteomes" id="UP000636793">
    <property type="component" value="Unassembled WGS sequence"/>
</dbReference>
<evidence type="ECO:0000313" key="1">
    <source>
        <dbReference type="EMBL" id="GGB20881.1"/>
    </source>
</evidence>
<evidence type="ECO:0000313" key="2">
    <source>
        <dbReference type="Proteomes" id="UP000636793"/>
    </source>
</evidence>
<dbReference type="AlphaFoldDB" id="A0A916SWF8"/>
<keyword evidence="2" id="KW-1185">Reference proteome</keyword>
<comment type="caution">
    <text evidence="1">The sequence shown here is derived from an EMBL/GenBank/DDBJ whole genome shotgun (WGS) entry which is preliminary data.</text>
</comment>